<dbReference type="InterPro" id="IPR035441">
    <property type="entry name" value="TFIIS/LEDGF_dom_sf"/>
</dbReference>
<name>A0AAJ0BV88_9PEZI</name>
<dbReference type="EMBL" id="MU839017">
    <property type="protein sequence ID" value="KAK1765110.1"/>
    <property type="molecule type" value="Genomic_DNA"/>
</dbReference>
<evidence type="ECO:0000256" key="4">
    <source>
        <dbReference type="ARBA" id="ARBA00037349"/>
    </source>
</evidence>
<evidence type="ECO:0000259" key="8">
    <source>
        <dbReference type="PROSITE" id="PS51319"/>
    </source>
</evidence>
<dbReference type="Proteomes" id="UP001244011">
    <property type="component" value="Unassembled WGS sequence"/>
</dbReference>
<dbReference type="FunFam" id="1.20.930.10:FF:000003">
    <property type="entry name" value="Putative Transcription factor IWS1"/>
    <property type="match status" value="1"/>
</dbReference>
<keyword evidence="1" id="KW-0805">Transcription regulation</keyword>
<comment type="caution">
    <text evidence="9">The sequence shown here is derived from an EMBL/GenBank/DDBJ whole genome shotgun (WGS) entry which is preliminary data.</text>
</comment>
<comment type="function">
    <text evidence="4">Transcription factor involved in RNA polymerase II transcription regulation. May function in both SPT15/TBP post-recruitment and recruitment steps of transcription.</text>
</comment>
<feature type="region of interest" description="Disordered" evidence="7">
    <location>
        <begin position="1"/>
        <end position="148"/>
    </location>
</feature>
<proteinExistence type="inferred from homology"/>
<evidence type="ECO:0000256" key="1">
    <source>
        <dbReference type="ARBA" id="ARBA00023015"/>
    </source>
</evidence>
<evidence type="ECO:0000256" key="6">
    <source>
        <dbReference type="PROSITE-ProRule" id="PRU00649"/>
    </source>
</evidence>
<sequence length="427" mass="48336">MSDAESPVGSPVEPTNAREEENQTENVPQEDPADGLDLSDKDSDLLSEIDEDQFEDYEERPVNIDEDIAKTLKAAKRKRTDGETAKKPKEGRRAKKRARDDDDLGSTLIEDTERRPRKARSDGENRLSTKPTSQNQENEEELTPEERRRRALDRAMDAAIKNPTKRRRKKDEVDLEDEIDEQIASIKVRMERACVADNDARENGQPAVHKLKLLPEVTALLNRNTVQDAVLDPETNFLQSVKYFLEPLNDGSLPAYSIQRDIFTALTKMQVEKEVLLSSGIGKVVLFYTRSKRPEVSIKRMAERLLGEWSRPILKRTDDYKKRHIETRDFDYVAAKMAQRQEAVAGSSQFTLTQRPAVALSRLEAERERMLAPVITSNRARPAGLPASYTVAPRSTFDGTRGPDHRPIGAGGLEAFRKMTQKGKGKR</sequence>
<feature type="compositionally biased region" description="Basic and acidic residues" evidence="7">
    <location>
        <begin position="59"/>
        <end position="70"/>
    </location>
</feature>
<feature type="compositionally biased region" description="Basic and acidic residues" evidence="7">
    <location>
        <begin position="111"/>
        <end position="127"/>
    </location>
</feature>
<dbReference type="AlphaFoldDB" id="A0AAJ0BV88"/>
<dbReference type="PANTHER" id="PTHR46010:SF1">
    <property type="entry name" value="PROTEIN IWS1 HOMOLOG"/>
    <property type="match status" value="1"/>
</dbReference>
<evidence type="ECO:0000313" key="9">
    <source>
        <dbReference type="EMBL" id="KAK1765110.1"/>
    </source>
</evidence>
<evidence type="ECO:0000256" key="3">
    <source>
        <dbReference type="ARBA" id="ARBA00023242"/>
    </source>
</evidence>
<feature type="region of interest" description="Disordered" evidence="7">
    <location>
        <begin position="393"/>
        <end position="412"/>
    </location>
</feature>
<dbReference type="RefSeq" id="XP_060281323.1">
    <property type="nucleotide sequence ID" value="XM_060428597.1"/>
</dbReference>
<keyword evidence="2" id="KW-0804">Transcription</keyword>
<protein>
    <submittedName>
        <fullName evidence="9">Transcription factor iws-1</fullName>
    </submittedName>
</protein>
<dbReference type="InterPro" id="IPR051037">
    <property type="entry name" value="RNAPII_TF_IWS1"/>
</dbReference>
<feature type="compositionally biased region" description="Acidic residues" evidence="7">
    <location>
        <begin position="45"/>
        <end position="58"/>
    </location>
</feature>
<keyword evidence="3 6" id="KW-0539">Nucleus</keyword>
<dbReference type="PROSITE" id="PS51319">
    <property type="entry name" value="TFIIS_N"/>
    <property type="match status" value="1"/>
</dbReference>
<dbReference type="Gene3D" id="1.20.930.10">
    <property type="entry name" value="Conserved domain common to transcription factors TFIIS, elongin A, CRSP70"/>
    <property type="match status" value="1"/>
</dbReference>
<dbReference type="GeneID" id="85311784"/>
<accession>A0AAJ0BV88</accession>
<evidence type="ECO:0000256" key="5">
    <source>
        <dbReference type="ARBA" id="ARBA00037992"/>
    </source>
</evidence>
<evidence type="ECO:0000256" key="7">
    <source>
        <dbReference type="SAM" id="MobiDB-lite"/>
    </source>
</evidence>
<evidence type="ECO:0000313" key="10">
    <source>
        <dbReference type="Proteomes" id="UP001244011"/>
    </source>
</evidence>
<dbReference type="Pfam" id="PF08711">
    <property type="entry name" value="Med26"/>
    <property type="match status" value="1"/>
</dbReference>
<gene>
    <name evidence="9" type="ORF">QBC33DRAFT_545759</name>
</gene>
<comment type="similarity">
    <text evidence="5">Belongs to the IWS1 family.</text>
</comment>
<evidence type="ECO:0000256" key="2">
    <source>
        <dbReference type="ARBA" id="ARBA00023163"/>
    </source>
</evidence>
<dbReference type="PANTHER" id="PTHR46010">
    <property type="entry name" value="PROTEIN IWS1 HOMOLOG"/>
    <property type="match status" value="1"/>
</dbReference>
<dbReference type="InterPro" id="IPR017923">
    <property type="entry name" value="TFIIS_N"/>
</dbReference>
<dbReference type="GO" id="GO:0016973">
    <property type="term" value="P:poly(A)+ mRNA export from nucleus"/>
    <property type="evidence" value="ECO:0007669"/>
    <property type="project" value="TreeGrafter"/>
</dbReference>
<feature type="domain" description="TFIIS N-terminal" evidence="8">
    <location>
        <begin position="239"/>
        <end position="316"/>
    </location>
</feature>
<keyword evidence="10" id="KW-1185">Reference proteome</keyword>
<reference evidence="9" key="1">
    <citation type="submission" date="2023-06" db="EMBL/GenBank/DDBJ databases">
        <title>Genome-scale phylogeny and comparative genomics of the fungal order Sordariales.</title>
        <authorList>
            <consortium name="Lawrence Berkeley National Laboratory"/>
            <person name="Hensen N."/>
            <person name="Bonometti L."/>
            <person name="Westerberg I."/>
            <person name="Brannstrom I.O."/>
            <person name="Guillou S."/>
            <person name="Cros-Aarteil S."/>
            <person name="Calhoun S."/>
            <person name="Haridas S."/>
            <person name="Kuo A."/>
            <person name="Mondo S."/>
            <person name="Pangilinan J."/>
            <person name="Riley R."/>
            <person name="Labutti K."/>
            <person name="Andreopoulos B."/>
            <person name="Lipzen A."/>
            <person name="Chen C."/>
            <person name="Yanf M."/>
            <person name="Daum C."/>
            <person name="Ng V."/>
            <person name="Clum A."/>
            <person name="Steindorff A."/>
            <person name="Ohm R."/>
            <person name="Martin F."/>
            <person name="Silar P."/>
            <person name="Natvig D."/>
            <person name="Lalanne C."/>
            <person name="Gautier V."/>
            <person name="Ament-Velasquez S.L."/>
            <person name="Kruys A."/>
            <person name="Hutchinson M.I."/>
            <person name="Powell A.J."/>
            <person name="Barry K."/>
            <person name="Miller A.N."/>
            <person name="Grigoriev I.V."/>
            <person name="Debuchy R."/>
            <person name="Gladieux P."/>
            <person name="Thoren M.H."/>
            <person name="Johannesson H."/>
        </authorList>
    </citation>
    <scope>NUCLEOTIDE SEQUENCE</scope>
    <source>
        <strain evidence="9">8032-3</strain>
    </source>
</reference>
<dbReference type="GO" id="GO:0005634">
    <property type="term" value="C:nucleus"/>
    <property type="evidence" value="ECO:0007669"/>
    <property type="project" value="UniProtKB-SubCell"/>
</dbReference>
<comment type="subcellular location">
    <subcellularLocation>
        <location evidence="6">Nucleus</location>
    </subcellularLocation>
</comment>
<organism evidence="9 10">
    <name type="scientific">Phialemonium atrogriseum</name>
    <dbReference type="NCBI Taxonomy" id="1093897"/>
    <lineage>
        <taxon>Eukaryota</taxon>
        <taxon>Fungi</taxon>
        <taxon>Dikarya</taxon>
        <taxon>Ascomycota</taxon>
        <taxon>Pezizomycotina</taxon>
        <taxon>Sordariomycetes</taxon>
        <taxon>Sordariomycetidae</taxon>
        <taxon>Cephalothecales</taxon>
        <taxon>Cephalothecaceae</taxon>
        <taxon>Phialemonium</taxon>
    </lineage>
</organism>